<keyword evidence="6 8" id="KW-0472">Membrane</keyword>
<dbReference type="PANTHER" id="PTHR48086">
    <property type="entry name" value="SODIUM/PROLINE SYMPORTER-RELATED"/>
    <property type="match status" value="1"/>
</dbReference>
<evidence type="ECO:0000256" key="3">
    <source>
        <dbReference type="ARBA" id="ARBA00022448"/>
    </source>
</evidence>
<organism evidence="9 10">
    <name type="scientific">Bhargavaea ginsengi</name>
    <dbReference type="NCBI Taxonomy" id="426757"/>
    <lineage>
        <taxon>Bacteria</taxon>
        <taxon>Bacillati</taxon>
        <taxon>Bacillota</taxon>
        <taxon>Bacilli</taxon>
        <taxon>Bacillales</taxon>
        <taxon>Caryophanaceae</taxon>
        <taxon>Bhargavaea</taxon>
    </lineage>
</organism>
<dbReference type="AlphaFoldDB" id="A0A1H6XI68"/>
<proteinExistence type="inferred from homology"/>
<dbReference type="PANTHER" id="PTHR48086:SF7">
    <property type="entry name" value="SODIUM-SOLUTE SYMPORTER-RELATED"/>
    <property type="match status" value="1"/>
</dbReference>
<evidence type="ECO:0000256" key="2">
    <source>
        <dbReference type="ARBA" id="ARBA00006434"/>
    </source>
</evidence>
<dbReference type="InterPro" id="IPR001734">
    <property type="entry name" value="Na/solute_symporter"/>
</dbReference>
<name>A0A1H6XI68_9BACL</name>
<sequence>MNISVWIWGLTIVLCALFIMIAFLFRKKSGESFVQYAIAGGTLPFILILFTDIATIMGVGNFVGHSAKGYEIGVANIPFVFGEQGAKVLFALVFAGFAARFTYVTIAEMMDDLILRDRVARALIAVLTSAIMIAWTSGQAIGMGALFSTFTGTEPLPMILLFSGVFIVYTTIGGMYSVVWTDFIQGSLLIAIALWFYYRVFSEVDFSYSTLQNQLADVDGLHLTALNLSAMEVLSLFVTGVFGILAAQVYWQRCFAAESPKVASRAMLFGGIIAIVFTSLTTLAGLVVYTKNQSLDPNQAISHFILEELTPVAVLAFFLLVFLAAISSASSLLHAASVVIVNDLIIPNMGERKEAFYVNMTRWCVLLVGVFSVGAALLFESIIDLFSLAYTMAGGGVVPVLIVGLLWKKRKSERFEMGERNSRVTVWGARAGILSGAIVSVTAGILWGVLASTILTIMVSLLLPNREKPALSS</sequence>
<keyword evidence="3" id="KW-0813">Transport</keyword>
<dbReference type="InterPro" id="IPR038377">
    <property type="entry name" value="Na/Glc_symporter_sf"/>
</dbReference>
<dbReference type="GO" id="GO:0022857">
    <property type="term" value="F:transmembrane transporter activity"/>
    <property type="evidence" value="ECO:0007669"/>
    <property type="project" value="InterPro"/>
</dbReference>
<reference evidence="10" key="1">
    <citation type="submission" date="2016-10" db="EMBL/GenBank/DDBJ databases">
        <authorList>
            <person name="Varghese N."/>
            <person name="Submissions S."/>
        </authorList>
    </citation>
    <scope>NUCLEOTIDE SEQUENCE [LARGE SCALE GENOMIC DNA]</scope>
    <source>
        <strain evidence="10">CGMCC 1.6763</strain>
    </source>
</reference>
<comment type="similarity">
    <text evidence="2 7">Belongs to the sodium:solute symporter (SSF) (TC 2.A.21) family.</text>
</comment>
<feature type="transmembrane region" description="Helical" evidence="8">
    <location>
        <begin position="221"/>
        <end position="245"/>
    </location>
</feature>
<evidence type="ECO:0000256" key="8">
    <source>
        <dbReference type="SAM" id="Phobius"/>
    </source>
</evidence>
<evidence type="ECO:0000256" key="6">
    <source>
        <dbReference type="ARBA" id="ARBA00023136"/>
    </source>
</evidence>
<accession>A0A1H6XI68</accession>
<evidence type="ECO:0000313" key="9">
    <source>
        <dbReference type="EMBL" id="SEJ28773.1"/>
    </source>
</evidence>
<evidence type="ECO:0000256" key="7">
    <source>
        <dbReference type="RuleBase" id="RU362091"/>
    </source>
</evidence>
<keyword evidence="10" id="KW-1185">Reference proteome</keyword>
<feature type="transmembrane region" description="Helical" evidence="8">
    <location>
        <begin position="433"/>
        <end position="463"/>
    </location>
</feature>
<feature type="transmembrane region" description="Helical" evidence="8">
    <location>
        <begin position="389"/>
        <end position="407"/>
    </location>
</feature>
<protein>
    <submittedName>
        <fullName evidence="9">Na+/proline symporter</fullName>
    </submittedName>
</protein>
<dbReference type="RefSeq" id="WP_092051657.1">
    <property type="nucleotide sequence ID" value="NZ_FNZF01000002.1"/>
</dbReference>
<evidence type="ECO:0000256" key="1">
    <source>
        <dbReference type="ARBA" id="ARBA00004141"/>
    </source>
</evidence>
<feature type="transmembrane region" description="Helical" evidence="8">
    <location>
        <begin position="266"/>
        <end position="289"/>
    </location>
</feature>
<feature type="transmembrane region" description="Helical" evidence="8">
    <location>
        <begin position="309"/>
        <end position="342"/>
    </location>
</feature>
<dbReference type="OrthoDB" id="9789704at2"/>
<feature type="transmembrane region" description="Helical" evidence="8">
    <location>
        <begin position="156"/>
        <end position="176"/>
    </location>
</feature>
<dbReference type="InterPro" id="IPR050277">
    <property type="entry name" value="Sodium:Solute_Symporter"/>
</dbReference>
<feature type="transmembrane region" description="Helical" evidence="8">
    <location>
        <begin position="119"/>
        <end position="136"/>
    </location>
</feature>
<feature type="transmembrane region" description="Helical" evidence="8">
    <location>
        <begin position="88"/>
        <end position="107"/>
    </location>
</feature>
<evidence type="ECO:0000256" key="5">
    <source>
        <dbReference type="ARBA" id="ARBA00022989"/>
    </source>
</evidence>
<dbReference type="Proteomes" id="UP000199200">
    <property type="component" value="Unassembled WGS sequence"/>
</dbReference>
<dbReference type="Pfam" id="PF00474">
    <property type="entry name" value="SSF"/>
    <property type="match status" value="1"/>
</dbReference>
<keyword evidence="4 8" id="KW-0812">Transmembrane</keyword>
<feature type="transmembrane region" description="Helical" evidence="8">
    <location>
        <begin position="6"/>
        <end position="25"/>
    </location>
</feature>
<feature type="transmembrane region" description="Helical" evidence="8">
    <location>
        <begin position="363"/>
        <end position="383"/>
    </location>
</feature>
<evidence type="ECO:0000256" key="4">
    <source>
        <dbReference type="ARBA" id="ARBA00022692"/>
    </source>
</evidence>
<dbReference type="Gene3D" id="1.20.1730.10">
    <property type="entry name" value="Sodium/glucose cotransporter"/>
    <property type="match status" value="1"/>
</dbReference>
<dbReference type="STRING" id="426757.SAMN04488127_1504"/>
<feature type="transmembrane region" description="Helical" evidence="8">
    <location>
        <begin position="37"/>
        <end position="59"/>
    </location>
</feature>
<dbReference type="EMBL" id="FNZF01000002">
    <property type="protein sequence ID" value="SEJ28773.1"/>
    <property type="molecule type" value="Genomic_DNA"/>
</dbReference>
<keyword evidence="5 8" id="KW-1133">Transmembrane helix</keyword>
<evidence type="ECO:0000313" key="10">
    <source>
        <dbReference type="Proteomes" id="UP000199200"/>
    </source>
</evidence>
<gene>
    <name evidence="9" type="ORF">SAMN04488127_1504</name>
</gene>
<comment type="subcellular location">
    <subcellularLocation>
        <location evidence="1">Membrane</location>
        <topology evidence="1">Multi-pass membrane protein</topology>
    </subcellularLocation>
</comment>
<dbReference type="PROSITE" id="PS50283">
    <property type="entry name" value="NA_SOLUT_SYMP_3"/>
    <property type="match status" value="1"/>
</dbReference>
<dbReference type="CDD" id="cd10322">
    <property type="entry name" value="SLC5sbd"/>
    <property type="match status" value="1"/>
</dbReference>
<feature type="transmembrane region" description="Helical" evidence="8">
    <location>
        <begin position="183"/>
        <end position="201"/>
    </location>
</feature>
<dbReference type="GO" id="GO:0005886">
    <property type="term" value="C:plasma membrane"/>
    <property type="evidence" value="ECO:0007669"/>
    <property type="project" value="TreeGrafter"/>
</dbReference>